<keyword evidence="2" id="KW-1185">Reference proteome</keyword>
<reference evidence="1 2" key="1">
    <citation type="submission" date="2014-03" db="EMBL/GenBank/DDBJ databases">
        <title>Bradyrhizobium valentinum sp. nov., isolated from effective nodules of Lupinus mariae-josephae, a lupine endemic of basic-lime soils in Eastern Spain.</title>
        <authorList>
            <person name="Duran D."/>
            <person name="Rey L."/>
            <person name="Navarro A."/>
            <person name="Busquets A."/>
            <person name="Imperial J."/>
            <person name="Ruiz-Argueso T."/>
        </authorList>
    </citation>
    <scope>NUCLEOTIDE SEQUENCE [LARGE SCALE GENOMIC DNA]</scope>
    <source>
        <strain evidence="1 2">LmjM3</strain>
    </source>
</reference>
<protein>
    <submittedName>
        <fullName evidence="1">Uncharacterized protein</fullName>
    </submittedName>
</protein>
<dbReference type="AlphaFoldDB" id="A0A0R3M4P4"/>
<evidence type="ECO:0000313" key="1">
    <source>
        <dbReference type="EMBL" id="KRR14986.1"/>
    </source>
</evidence>
<proteinExistence type="predicted"/>
<sequence>MIGVEQKSRFGTVRTVVDPIRTSALSSMDDRMRRLQPVHFLRGIFPLRKIAVLAVRGAG</sequence>
<evidence type="ECO:0000313" key="2">
    <source>
        <dbReference type="Proteomes" id="UP000051913"/>
    </source>
</evidence>
<name>A0A0R3M4P4_9BRAD</name>
<dbReference type="EMBL" id="LLXX01000001">
    <property type="protein sequence ID" value="KRR14986.1"/>
    <property type="molecule type" value="Genomic_DNA"/>
</dbReference>
<dbReference type="Proteomes" id="UP000051913">
    <property type="component" value="Unassembled WGS sequence"/>
</dbReference>
<gene>
    <name evidence="1" type="ORF">CP49_23515</name>
</gene>
<organism evidence="1 2">
    <name type="scientific">Bradyrhizobium valentinum</name>
    <dbReference type="NCBI Taxonomy" id="1518501"/>
    <lineage>
        <taxon>Bacteria</taxon>
        <taxon>Pseudomonadati</taxon>
        <taxon>Pseudomonadota</taxon>
        <taxon>Alphaproteobacteria</taxon>
        <taxon>Hyphomicrobiales</taxon>
        <taxon>Nitrobacteraceae</taxon>
        <taxon>Bradyrhizobium</taxon>
    </lineage>
</organism>
<comment type="caution">
    <text evidence="1">The sequence shown here is derived from an EMBL/GenBank/DDBJ whole genome shotgun (WGS) entry which is preliminary data.</text>
</comment>
<accession>A0A0R3M4P4</accession>